<dbReference type="OrthoDB" id="426293at2759"/>
<comment type="caution">
    <text evidence="4">The sequence shown here is derived from an EMBL/GenBank/DDBJ whole genome shotgun (WGS) entry which is preliminary data.</text>
</comment>
<gene>
    <name evidence="4" type="ORF">PPROV_000318900</name>
</gene>
<evidence type="ECO:0000259" key="3">
    <source>
        <dbReference type="PROSITE" id="PS50042"/>
    </source>
</evidence>
<dbReference type="Gene3D" id="2.60.120.10">
    <property type="entry name" value="Jelly Rolls"/>
    <property type="match status" value="1"/>
</dbReference>
<organism evidence="4 5">
    <name type="scientific">Pycnococcus provasolii</name>
    <dbReference type="NCBI Taxonomy" id="41880"/>
    <lineage>
        <taxon>Eukaryota</taxon>
        <taxon>Viridiplantae</taxon>
        <taxon>Chlorophyta</taxon>
        <taxon>Pseudoscourfieldiophyceae</taxon>
        <taxon>Pseudoscourfieldiales</taxon>
        <taxon>Pycnococcaceae</taxon>
        <taxon>Pycnococcus</taxon>
    </lineage>
</organism>
<name>A0A830HBQ8_9CHLO</name>
<accession>A0A830HBQ8</accession>
<keyword evidence="1" id="KW-0406">Ion transport</keyword>
<dbReference type="PROSITE" id="PS50042">
    <property type="entry name" value="CNMP_BINDING_3"/>
    <property type="match status" value="1"/>
</dbReference>
<dbReference type="PANTHER" id="PTHR45638">
    <property type="entry name" value="CYCLIC NUCLEOTIDE-GATED CATION CHANNEL SUBUNIT A"/>
    <property type="match status" value="1"/>
</dbReference>
<keyword evidence="1" id="KW-0813">Transport</keyword>
<feature type="domain" description="Cyclic nucleotide-binding" evidence="3">
    <location>
        <begin position="110"/>
        <end position="153"/>
    </location>
</feature>
<reference evidence="4" key="1">
    <citation type="submission" date="2020-10" db="EMBL/GenBank/DDBJ databases">
        <title>Unveiling of a novel bifunctional photoreceptor, Dualchrome1, isolated from a cosmopolitan green alga.</title>
        <authorList>
            <person name="Suzuki S."/>
            <person name="Kawachi M."/>
        </authorList>
    </citation>
    <scope>NUCLEOTIDE SEQUENCE</scope>
    <source>
        <strain evidence="4">NIES 2893</strain>
    </source>
</reference>
<dbReference type="EMBL" id="BNJQ01000007">
    <property type="protein sequence ID" value="GHP04435.1"/>
    <property type="molecule type" value="Genomic_DNA"/>
</dbReference>
<dbReference type="InterPro" id="IPR050866">
    <property type="entry name" value="CNG_cation_channel"/>
</dbReference>
<evidence type="ECO:0000313" key="5">
    <source>
        <dbReference type="Proteomes" id="UP000660262"/>
    </source>
</evidence>
<proteinExistence type="predicted"/>
<feature type="region of interest" description="Disordered" evidence="2">
    <location>
        <begin position="1"/>
        <end position="20"/>
    </location>
</feature>
<dbReference type="AlphaFoldDB" id="A0A830HBQ8"/>
<dbReference type="InterPro" id="IPR000595">
    <property type="entry name" value="cNMP-bd_dom"/>
</dbReference>
<keyword evidence="1" id="KW-0407">Ion channel</keyword>
<dbReference type="PANTHER" id="PTHR45638:SF11">
    <property type="entry name" value="CYCLIC NUCLEOTIDE-GATED CATION CHANNEL SUBUNIT A"/>
    <property type="match status" value="1"/>
</dbReference>
<dbReference type="InterPro" id="IPR018490">
    <property type="entry name" value="cNMP-bd_dom_sf"/>
</dbReference>
<evidence type="ECO:0000313" key="4">
    <source>
        <dbReference type="EMBL" id="GHP04435.1"/>
    </source>
</evidence>
<dbReference type="Proteomes" id="UP000660262">
    <property type="component" value="Unassembled WGS sequence"/>
</dbReference>
<dbReference type="SUPFAM" id="SSF51206">
    <property type="entry name" value="cAMP-binding domain-like"/>
    <property type="match status" value="1"/>
</dbReference>
<dbReference type="Gene3D" id="1.10.287.630">
    <property type="entry name" value="Helix hairpin bin"/>
    <property type="match status" value="1"/>
</dbReference>
<protein>
    <recommendedName>
        <fullName evidence="3">Cyclic nucleotide-binding domain-containing protein</fullName>
    </recommendedName>
</protein>
<dbReference type="InterPro" id="IPR014710">
    <property type="entry name" value="RmlC-like_jellyroll"/>
</dbReference>
<sequence length="153" mass="17491">MMMADHHHTPAAAQVSGAQVTEKRISDTGATVDTLATLPASSRKVAARRKQQLRRFVAKRHRTRILRFFENTWRTRKLFSERDLLAELPPNLRTDIAMNICGDLVEKVPLFKVVNPVVAMMLVPLMEPVSLMTGELVYREKEIADEMFFISRI</sequence>
<dbReference type="GO" id="GO:0005221">
    <property type="term" value="F:intracellularly cyclic nucleotide-activated monoatomic cation channel activity"/>
    <property type="evidence" value="ECO:0007669"/>
    <property type="project" value="InterPro"/>
</dbReference>
<dbReference type="GO" id="GO:0044877">
    <property type="term" value="F:protein-containing complex binding"/>
    <property type="evidence" value="ECO:0007669"/>
    <property type="project" value="TreeGrafter"/>
</dbReference>
<keyword evidence="5" id="KW-1185">Reference proteome</keyword>
<evidence type="ECO:0000256" key="1">
    <source>
        <dbReference type="ARBA" id="ARBA00023286"/>
    </source>
</evidence>
<keyword evidence="1" id="KW-1071">Ligand-gated ion channel</keyword>
<evidence type="ECO:0000256" key="2">
    <source>
        <dbReference type="SAM" id="MobiDB-lite"/>
    </source>
</evidence>